<dbReference type="AlphaFoldDB" id="B9MP14"/>
<dbReference type="EMBL" id="CP001393">
    <property type="protein sequence ID" value="ACM61573.1"/>
    <property type="molecule type" value="Genomic_DNA"/>
</dbReference>
<protein>
    <submittedName>
        <fullName evidence="1">Uncharacterized protein</fullName>
    </submittedName>
</protein>
<evidence type="ECO:0000313" key="1">
    <source>
        <dbReference type="EMBL" id="ACM61573.1"/>
    </source>
</evidence>
<accession>B9MP14</accession>
<name>B9MP14_CALBD</name>
<dbReference type="HOGENOM" id="CLU_3267088_0_0_9"/>
<sequence>MAYYDTKEYKLTAILKRLSEDEYEIEEYYRCDAVIDKREFE</sequence>
<proteinExistence type="predicted"/>
<gene>
    <name evidence="1" type="ordered locus">Athe_2505</name>
</gene>
<evidence type="ECO:0000313" key="2">
    <source>
        <dbReference type="Proteomes" id="UP000007723"/>
    </source>
</evidence>
<dbReference type="GeneID" id="77275982"/>
<organism evidence="1 2">
    <name type="scientific">Caldicellulosiruptor bescii (strain ATCC BAA-1888 / DSM 6725 / KCTC 15123 / Z-1320)</name>
    <name type="common">Anaerocellum thermophilum</name>
    <dbReference type="NCBI Taxonomy" id="521460"/>
    <lineage>
        <taxon>Bacteria</taxon>
        <taxon>Bacillati</taxon>
        <taxon>Bacillota</taxon>
        <taxon>Bacillota incertae sedis</taxon>
        <taxon>Caldicellulosiruptorales</taxon>
        <taxon>Caldicellulosiruptoraceae</taxon>
        <taxon>Caldicellulosiruptor</taxon>
    </lineage>
</organism>
<dbReference type="STRING" id="521460.Athe_2505"/>
<dbReference type="RefSeq" id="WP_015908823.1">
    <property type="nucleotide sequence ID" value="NC_012034.1"/>
</dbReference>
<dbReference type="KEGG" id="ate:Athe_2505"/>
<dbReference type="Proteomes" id="UP000007723">
    <property type="component" value="Chromosome"/>
</dbReference>
<reference evidence="2" key="1">
    <citation type="submission" date="2009-01" db="EMBL/GenBank/DDBJ databases">
        <title>Complete sequence of chromosome of Anaerocellum thermophilum DSM 6725.</title>
        <authorList>
            <person name="Lucas S."/>
            <person name="Copeland A."/>
            <person name="Lapidus A."/>
            <person name="Glavina del Rio T."/>
            <person name="Tice H."/>
            <person name="Bruce D."/>
            <person name="Goodwin L."/>
            <person name="Pitluck S."/>
            <person name="Sims D."/>
            <person name="Meincke L."/>
            <person name="Brettin T."/>
            <person name="Detter J.C."/>
            <person name="Han C."/>
            <person name="Larimer F."/>
            <person name="Land M."/>
            <person name="Hauser L."/>
            <person name="Kyrpides N."/>
            <person name="Ovchinnikova G."/>
            <person name="Kataeva I."/>
            <person name="Adams M.W.W."/>
        </authorList>
    </citation>
    <scope>NUCLEOTIDE SEQUENCE [LARGE SCALE GENOMIC DNA]</scope>
    <source>
        <strain evidence="2">ATCC BAA-1888 / DSM 6725 / Z-1320</strain>
    </source>
</reference>